<evidence type="ECO:0000256" key="3">
    <source>
        <dbReference type="ARBA" id="ARBA00023134"/>
    </source>
</evidence>
<feature type="region of interest" description="Disordered" evidence="5">
    <location>
        <begin position="116"/>
        <end position="137"/>
    </location>
</feature>
<dbReference type="EMBL" id="LVLB01000006">
    <property type="protein sequence ID" value="KYO02482.1"/>
    <property type="molecule type" value="Genomic_DNA"/>
</dbReference>
<dbReference type="InterPro" id="IPR050755">
    <property type="entry name" value="TRAFAC_YlqF/YawG_RiboMat"/>
</dbReference>
<dbReference type="VEuPathDB" id="PlasmoDB:PGSY75_0528800"/>
<protein>
    <submittedName>
        <fullName evidence="7">Putative nucleolar preribosomal GTPase</fullName>
    </submittedName>
</protein>
<evidence type="ECO:0000256" key="5">
    <source>
        <dbReference type="SAM" id="MobiDB-lite"/>
    </source>
</evidence>
<name>A0A151LTI0_9APIC</name>
<dbReference type="Proteomes" id="UP000076004">
    <property type="component" value="Unassembled WGS sequence"/>
</dbReference>
<keyword evidence="4" id="KW-0539">Nucleus</keyword>
<dbReference type="GO" id="GO:0005525">
    <property type="term" value="F:GTP binding"/>
    <property type="evidence" value="ECO:0007669"/>
    <property type="project" value="UniProtKB-KW"/>
</dbReference>
<evidence type="ECO:0000259" key="6">
    <source>
        <dbReference type="Pfam" id="PF08701"/>
    </source>
</evidence>
<evidence type="ECO:0000256" key="2">
    <source>
        <dbReference type="ARBA" id="ARBA00022741"/>
    </source>
</evidence>
<feature type="compositionally biased region" description="Low complexity" evidence="5">
    <location>
        <begin position="119"/>
        <end position="130"/>
    </location>
</feature>
<comment type="subcellular location">
    <subcellularLocation>
        <location evidence="1">Nucleus</location>
    </subcellularLocation>
</comment>
<evidence type="ECO:0000313" key="7">
    <source>
        <dbReference type="EMBL" id="KYO02482.1"/>
    </source>
</evidence>
<dbReference type="Gene3D" id="3.40.50.300">
    <property type="entry name" value="P-loop containing nucleotide triphosphate hydrolases"/>
    <property type="match status" value="1"/>
</dbReference>
<dbReference type="CDD" id="cd01849">
    <property type="entry name" value="YlqF_related_GTPase"/>
    <property type="match status" value="1"/>
</dbReference>
<dbReference type="SUPFAM" id="SSF52540">
    <property type="entry name" value="P-loop containing nucleoside triphosphate hydrolases"/>
    <property type="match status" value="1"/>
</dbReference>
<dbReference type="VEuPathDB" id="PlasmoDB:PGABG01_0527800"/>
<dbReference type="PANTHER" id="PTHR11089:SF30">
    <property type="entry name" value="GUANINE NUCLEOTIDE-BINDING PROTEIN-LIKE 3 HOMOLOG"/>
    <property type="match status" value="1"/>
</dbReference>
<evidence type="ECO:0000313" key="8">
    <source>
        <dbReference type="Proteomes" id="UP000076004"/>
    </source>
</evidence>
<dbReference type="AlphaFoldDB" id="A0A151LTI0"/>
<accession>A0A151LTI0</accession>
<evidence type="ECO:0000256" key="1">
    <source>
        <dbReference type="ARBA" id="ARBA00004123"/>
    </source>
</evidence>
<keyword evidence="3" id="KW-0342">GTP-binding</keyword>
<dbReference type="RefSeq" id="XP_018643222.1">
    <property type="nucleotide sequence ID" value="XM_018784567.1"/>
</dbReference>
<keyword evidence="2" id="KW-0547">Nucleotide-binding</keyword>
<sequence length="540" mass="64384">MVKLQKNSKRQTLKQKYAIIKKVSAHKKKLKKIIKKTNIHNRRSTKKSLKIPECIFKKNILENIKNLSLNKKKKKNDITNCREIQINHHDDTTLKNIKYFIKNDISTIEGEENSRDNENIINTNKNNKNNNTKDKEENISDDYINNLQFSDYVNLDFLDKMKIYDKIKECNYNNLNEIYIYVDNLLDVIKNSDVVFYVIDIRNPLIYLDKDIINFINSCKKQIIIILNKCDLIDNGIIEQWVLFFRTYFITLPFISFINKSISPSYLVKNKSNEKNYKNNNYYYNNITMNNNMYNIKTCPIKNIMQKLSKNNQITYGVIGHIYTGRNSFINTILKEFNYINNIKKEQIDINLSHNINLYIKPGLILKKELNNLQLIKKLHVLTHQEIITLLEQFLLTLTGKNLIRLMNLIKENELANKFKQMCSNDTIKQLDKPNNKLQIKKFIIQSYLYQKNQDGQISNQINFKNMKTLFHNLFMNKIFYYVIPKSKISCDNQNGDTLKYFSTPFDKDLYYEVDQYVYLKKKPYTDYIIIKSDKFNFYN</sequence>
<proteinExistence type="predicted"/>
<reference evidence="7 8" key="1">
    <citation type="journal article" date="2016" name="Nat. Commun.">
        <title>Genomes of cryptic chimpanzee Plasmodium species reveal key evolutionary events leading to human malaria.</title>
        <authorList>
            <person name="Sundararaman S.A."/>
            <person name="Plenderleith L.J."/>
            <person name="Liu W."/>
            <person name="Loy D.E."/>
            <person name="Learn G.H."/>
            <person name="Li Y."/>
            <person name="Shaw K.S."/>
            <person name="Ayouba A."/>
            <person name="Peeters M."/>
            <person name="Speede S."/>
            <person name="Shaw G.M."/>
            <person name="Bushman F.D."/>
            <person name="Brisson D."/>
            <person name="Rayner J.C."/>
            <person name="Sharp P.M."/>
            <person name="Hahn B.H."/>
        </authorList>
    </citation>
    <scope>NUCLEOTIDE SEQUENCE [LARGE SCALE GENOMIC DNA]</scope>
    <source>
        <strain evidence="7 8">SY75</strain>
    </source>
</reference>
<organism evidence="7 8">
    <name type="scientific">Plasmodium gaboni</name>
    <dbReference type="NCBI Taxonomy" id="647221"/>
    <lineage>
        <taxon>Eukaryota</taxon>
        <taxon>Sar</taxon>
        <taxon>Alveolata</taxon>
        <taxon>Apicomplexa</taxon>
        <taxon>Aconoidasida</taxon>
        <taxon>Haemosporida</taxon>
        <taxon>Plasmodiidae</taxon>
        <taxon>Plasmodium</taxon>
        <taxon>Plasmodium (Laverania)</taxon>
    </lineage>
</organism>
<evidence type="ECO:0000256" key="4">
    <source>
        <dbReference type="ARBA" id="ARBA00023242"/>
    </source>
</evidence>
<feature type="domain" description="Guanine nucleotide-binding protein-like 3 N-terminal" evidence="6">
    <location>
        <begin position="13"/>
        <end position="77"/>
    </location>
</feature>
<dbReference type="InterPro" id="IPR027417">
    <property type="entry name" value="P-loop_NTPase"/>
</dbReference>
<dbReference type="GeneID" id="29775176"/>
<dbReference type="InterPro" id="IPR014813">
    <property type="entry name" value="Gnl3_N_dom"/>
</dbReference>
<dbReference type="KEGG" id="pgab:PGSY75_0528800"/>
<comment type="caution">
    <text evidence="7">The sequence shown here is derived from an EMBL/GenBank/DDBJ whole genome shotgun (WGS) entry which is preliminary data.</text>
</comment>
<dbReference type="PANTHER" id="PTHR11089">
    <property type="entry name" value="GTP-BINDING PROTEIN-RELATED"/>
    <property type="match status" value="1"/>
</dbReference>
<dbReference type="GO" id="GO:0005730">
    <property type="term" value="C:nucleolus"/>
    <property type="evidence" value="ECO:0007669"/>
    <property type="project" value="TreeGrafter"/>
</dbReference>
<dbReference type="Pfam" id="PF08701">
    <property type="entry name" value="GN3L_Grn1"/>
    <property type="match status" value="1"/>
</dbReference>
<gene>
    <name evidence="7" type="ORF">PGSY75_0528800</name>
</gene>